<dbReference type="EMBL" id="PHIG01000032">
    <property type="protein sequence ID" value="PJK29476.1"/>
    <property type="molecule type" value="Genomic_DNA"/>
</dbReference>
<evidence type="ECO:0000313" key="4">
    <source>
        <dbReference type="Proteomes" id="UP000229498"/>
    </source>
</evidence>
<feature type="domain" description="AB hydrolase-1" evidence="2">
    <location>
        <begin position="42"/>
        <end position="254"/>
    </location>
</feature>
<comment type="caution">
    <text evidence="3">The sequence shown here is derived from an EMBL/GenBank/DDBJ whole genome shotgun (WGS) entry which is preliminary data.</text>
</comment>
<dbReference type="GO" id="GO:0016787">
    <property type="term" value="F:hydrolase activity"/>
    <property type="evidence" value="ECO:0007669"/>
    <property type="project" value="UniProtKB-KW"/>
</dbReference>
<dbReference type="Pfam" id="PF00561">
    <property type="entry name" value="Abhydrolase_1"/>
    <property type="match status" value="1"/>
</dbReference>
<organism evidence="3 4">
    <name type="scientific">Minwuia thermotolerans</name>
    <dbReference type="NCBI Taxonomy" id="2056226"/>
    <lineage>
        <taxon>Bacteria</taxon>
        <taxon>Pseudomonadati</taxon>
        <taxon>Pseudomonadota</taxon>
        <taxon>Alphaproteobacteria</taxon>
        <taxon>Minwuiales</taxon>
        <taxon>Minwuiaceae</taxon>
        <taxon>Minwuia</taxon>
    </lineage>
</organism>
<dbReference type="Gene3D" id="3.40.50.1820">
    <property type="entry name" value="alpha/beta hydrolase"/>
    <property type="match status" value="1"/>
</dbReference>
<dbReference type="PANTHER" id="PTHR43798">
    <property type="entry name" value="MONOACYLGLYCEROL LIPASE"/>
    <property type="match status" value="1"/>
</dbReference>
<keyword evidence="4" id="KW-1185">Reference proteome</keyword>
<name>A0A2M9G193_9PROT</name>
<gene>
    <name evidence="3" type="ORF">CVT23_10450</name>
</gene>
<dbReference type="InterPro" id="IPR050266">
    <property type="entry name" value="AB_hydrolase_sf"/>
</dbReference>
<dbReference type="AlphaFoldDB" id="A0A2M9G193"/>
<dbReference type="Proteomes" id="UP000229498">
    <property type="component" value="Unassembled WGS sequence"/>
</dbReference>
<sequence>MSVPAPRIADGGFGRIEYFELGHGPAILALHASGAGAPTLLPLAETWAARGHRVVVPAFDGYGGTRVSAGDDAIERHCTVLATMLARESGPAKLFGHSMGGLVALIAAARGHDGIASIAAVEPVAIGVLREHPEDAPALAPDDEAVARIAPAMAEGRHEDAIRDFISLWNGQPWAEMPERMRTAILRQAPQIHADTASGALKHVHAGFYATIDVPVTLIETEHGPEAAKAVIQRLREVLPQAGYERIAGVGHMGPVTQPALFAHLF</sequence>
<accession>A0A2M9G193</accession>
<dbReference type="InterPro" id="IPR029058">
    <property type="entry name" value="AB_hydrolase_fold"/>
</dbReference>
<evidence type="ECO:0000256" key="1">
    <source>
        <dbReference type="ARBA" id="ARBA00022801"/>
    </source>
</evidence>
<protein>
    <recommendedName>
        <fullName evidence="2">AB hydrolase-1 domain-containing protein</fullName>
    </recommendedName>
</protein>
<evidence type="ECO:0000313" key="3">
    <source>
        <dbReference type="EMBL" id="PJK29476.1"/>
    </source>
</evidence>
<evidence type="ECO:0000259" key="2">
    <source>
        <dbReference type="Pfam" id="PF00561"/>
    </source>
</evidence>
<keyword evidence="1" id="KW-0378">Hydrolase</keyword>
<reference evidence="3 4" key="1">
    <citation type="submission" date="2017-11" db="EMBL/GenBank/DDBJ databases">
        <title>Draft genome sequence of Rhizobiales bacterium SY3-13.</title>
        <authorList>
            <person name="Sun C."/>
        </authorList>
    </citation>
    <scope>NUCLEOTIDE SEQUENCE [LARGE SCALE GENOMIC DNA]</scope>
    <source>
        <strain evidence="3 4">SY3-13</strain>
    </source>
</reference>
<dbReference type="SUPFAM" id="SSF53474">
    <property type="entry name" value="alpha/beta-Hydrolases"/>
    <property type="match status" value="1"/>
</dbReference>
<dbReference type="OrthoDB" id="9804723at2"/>
<dbReference type="PANTHER" id="PTHR43798:SF31">
    <property type="entry name" value="AB HYDROLASE SUPERFAMILY PROTEIN YCLE"/>
    <property type="match status" value="1"/>
</dbReference>
<dbReference type="RefSeq" id="WP_109793500.1">
    <property type="nucleotide sequence ID" value="NZ_PHIG01000032.1"/>
</dbReference>
<dbReference type="GO" id="GO:0016020">
    <property type="term" value="C:membrane"/>
    <property type="evidence" value="ECO:0007669"/>
    <property type="project" value="TreeGrafter"/>
</dbReference>
<proteinExistence type="predicted"/>
<dbReference type="InterPro" id="IPR000073">
    <property type="entry name" value="AB_hydrolase_1"/>
</dbReference>